<comment type="caution">
    <text evidence="2">The sequence shown here is derived from an EMBL/GenBank/DDBJ whole genome shotgun (WGS) entry which is preliminary data.</text>
</comment>
<dbReference type="Gene3D" id="3.80.10.10">
    <property type="entry name" value="Ribonuclease Inhibitor"/>
    <property type="match status" value="2"/>
</dbReference>
<reference evidence="2" key="1">
    <citation type="journal article" date="2018" name="DNA Res.">
        <title>Multiple hybrid de novo genome assembly of finger millet, an orphan allotetraploid crop.</title>
        <authorList>
            <person name="Hatakeyama M."/>
            <person name="Aluri S."/>
            <person name="Balachadran M.T."/>
            <person name="Sivarajan S.R."/>
            <person name="Patrignani A."/>
            <person name="Gruter S."/>
            <person name="Poveda L."/>
            <person name="Shimizu-Inatsugi R."/>
            <person name="Baeten J."/>
            <person name="Francoijs K.J."/>
            <person name="Nataraja K.N."/>
            <person name="Reddy Y.A.N."/>
            <person name="Phadnis S."/>
            <person name="Ravikumar R.L."/>
            <person name="Schlapbach R."/>
            <person name="Sreeman S.M."/>
            <person name="Shimizu K.K."/>
        </authorList>
    </citation>
    <scope>NUCLEOTIDE SEQUENCE</scope>
</reference>
<evidence type="ECO:0000313" key="1">
    <source>
        <dbReference type="EMBL" id="GJM85627.1"/>
    </source>
</evidence>
<dbReference type="PANTHER" id="PTHR13318:SF75">
    <property type="entry name" value="COI1 F-BOX DOMAIN-CONTAINING PROTEIN"/>
    <property type="match status" value="1"/>
</dbReference>
<reference evidence="2" key="2">
    <citation type="submission" date="2021-12" db="EMBL/GenBank/DDBJ databases">
        <title>Resequencing data analysis of finger millet.</title>
        <authorList>
            <person name="Hatakeyama M."/>
            <person name="Aluri S."/>
            <person name="Balachadran M.T."/>
            <person name="Sivarajan S.R."/>
            <person name="Poveda L."/>
            <person name="Shimizu-Inatsugi R."/>
            <person name="Schlapbach R."/>
            <person name="Sreeman S.M."/>
            <person name="Shimizu K.K."/>
        </authorList>
    </citation>
    <scope>NUCLEOTIDE SEQUENCE</scope>
</reference>
<proteinExistence type="predicted"/>
<dbReference type="GO" id="GO:0019005">
    <property type="term" value="C:SCF ubiquitin ligase complex"/>
    <property type="evidence" value="ECO:0007669"/>
    <property type="project" value="TreeGrafter"/>
</dbReference>
<dbReference type="AlphaFoldDB" id="A0AAV5BKP9"/>
<dbReference type="SUPFAM" id="SSF52047">
    <property type="entry name" value="RNI-like"/>
    <property type="match status" value="1"/>
</dbReference>
<dbReference type="Proteomes" id="UP001054889">
    <property type="component" value="Unassembled WGS sequence"/>
</dbReference>
<dbReference type="InterPro" id="IPR032675">
    <property type="entry name" value="LRR_dom_sf"/>
</dbReference>
<dbReference type="GO" id="GO:0031146">
    <property type="term" value="P:SCF-dependent proteasomal ubiquitin-dependent protein catabolic process"/>
    <property type="evidence" value="ECO:0007669"/>
    <property type="project" value="TreeGrafter"/>
</dbReference>
<dbReference type="EMBL" id="BQKI01000001">
    <property type="protein sequence ID" value="GJM86255.1"/>
    <property type="molecule type" value="Genomic_DNA"/>
</dbReference>
<dbReference type="SMART" id="SM00367">
    <property type="entry name" value="LRR_CC"/>
    <property type="match status" value="5"/>
</dbReference>
<evidence type="ECO:0000313" key="3">
    <source>
        <dbReference type="Proteomes" id="UP001054889"/>
    </source>
</evidence>
<gene>
    <name evidence="2" type="primary">ga02097</name>
    <name evidence="1" type="synonym">ga01409</name>
    <name evidence="1" type="ORF">PR202_ga01409</name>
    <name evidence="2" type="ORF">PR202_ga02097</name>
</gene>
<accession>A0AAV5BKP9</accession>
<protein>
    <submittedName>
        <fullName evidence="2">Uncharacterized protein</fullName>
    </submittedName>
</protein>
<name>A0AAV5BKP9_ELECO</name>
<dbReference type="InterPro" id="IPR001611">
    <property type="entry name" value="Leu-rich_rpt"/>
</dbReference>
<dbReference type="PANTHER" id="PTHR13318">
    <property type="entry name" value="PARTNER OF PAIRED, ISOFORM B-RELATED"/>
    <property type="match status" value="1"/>
</dbReference>
<evidence type="ECO:0000313" key="2">
    <source>
        <dbReference type="EMBL" id="GJM86255.1"/>
    </source>
</evidence>
<dbReference type="Pfam" id="PF13516">
    <property type="entry name" value="LRR_6"/>
    <property type="match status" value="1"/>
</dbReference>
<organism evidence="2 3">
    <name type="scientific">Eleusine coracana subsp. coracana</name>
    <dbReference type="NCBI Taxonomy" id="191504"/>
    <lineage>
        <taxon>Eukaryota</taxon>
        <taxon>Viridiplantae</taxon>
        <taxon>Streptophyta</taxon>
        <taxon>Embryophyta</taxon>
        <taxon>Tracheophyta</taxon>
        <taxon>Spermatophyta</taxon>
        <taxon>Magnoliopsida</taxon>
        <taxon>Liliopsida</taxon>
        <taxon>Poales</taxon>
        <taxon>Poaceae</taxon>
        <taxon>PACMAD clade</taxon>
        <taxon>Chloridoideae</taxon>
        <taxon>Cynodonteae</taxon>
        <taxon>Eleusininae</taxon>
        <taxon>Eleusine</taxon>
    </lineage>
</organism>
<dbReference type="InterPro" id="IPR006553">
    <property type="entry name" value="Leu-rich_rpt_Cys-con_subtyp"/>
</dbReference>
<keyword evidence="3" id="KW-1185">Reference proteome</keyword>
<sequence length="173" mass="19076">MDCSKVGDKSIYALAKFCRNLECLVIGGCRNISDSSIEALAHACSSSLKWLRMDWCLKITDASLRSLLWNCKVLVAIDVGCCDQITDASFLDSDRNVFQSELRILKMSSCLRVTVAGVRSMIESCKSLEYLDLRSCPLVTKDSCEQAGLQFPSGCKVNFDGSLLDTDPSAEFF</sequence>
<dbReference type="EMBL" id="BQKI01000001">
    <property type="protein sequence ID" value="GJM85627.1"/>
    <property type="molecule type" value="Genomic_DNA"/>
</dbReference>